<feature type="chain" id="PRO_5036954925" evidence="1">
    <location>
        <begin position="21"/>
        <end position="1230"/>
    </location>
</feature>
<dbReference type="Gene3D" id="2.60.40.10">
    <property type="entry name" value="Immunoglobulins"/>
    <property type="match status" value="1"/>
</dbReference>
<dbReference type="EMBL" id="DYUD01000025">
    <property type="protein sequence ID" value="HJG89669.1"/>
    <property type="molecule type" value="Genomic_DNA"/>
</dbReference>
<accession>A0A921MSC8</accession>
<proteinExistence type="predicted"/>
<dbReference type="Proteomes" id="UP000757103">
    <property type="component" value="Unassembled WGS sequence"/>
</dbReference>
<sequence length="1230" mass="134782">MKKILLFATLALLNVGLGFAELHETFDGGVFPPEGWTTTCKPSTLNDHPQWSSTDDINQFIFGYSTGGYAAYSKAGGFGEGLETDSWLITPRVTVESGQYLHFMLGANWATNVAENERAFEVLVSQSDTARANFTDTLMCISPQGVLPWGAYALDLSKYADKSVYIAFHERGHGGYSFVFNSTYVDDVAIDAYAGPDMAIHEVLAMGNACDTEQPIQVKVVNTGLSVSSYRLNYRVGDGETVSETVAEPLLSGESRTYQFARKALCVTGETSVITAWVDGVSNDLNLENDTLETEVEMRPSIDYPYQMTSENITTDFSSSSTPSMRAAYWAYSPENEAWVWVPYNTKTALLRSNCISLPAGIVRVEFEYMSSLDFTMSVKTGYFVTNDYAEVGVSDNLPASETEFVKGSVTCNIAEAGLVSLALQCNSLAQVAVRNIKIKDPYEDIVAEQITSPKLSARLVDGAVKVSAIFKNNGKSAQSHIPVYFQVNDGEIVSGEIDALALNESTEYTFPTTADWSTPGEKVLKVWSAMSGDGDLSNDTLTTRVQAYTARPFPHNMGFNEDSSDVIYWASYNPDQDGVYWEPILKAAAGLPKEGTGIGYIDSYSGITHNDWYISPAISMPKGKARISFYYATVYSTGESSLKVYMGRSDDPDSLTTLLCSYPVDKVNQYRCGYAHFDIPEAGNYYFAFYNEGTGRNIILDDVRIDAAEDVAMSSVELDCTDGFNLSEAAVTVQVVNLGVSPQADLTLSYEMNGNGSPVSELYAGPLAPGDTVTYTFTQKADVSAVGTYTFRSYVKSTVDTDSYNDTLPGASLKHWANATIPYKENFEDATTDPYWSLKTLSGASLVITHSAFSSSSAYDGTGLLGCSGQTAADVDAWARSQCIDIPAGEYEFSMFYRTMMNQPASPNTTLSYVQRFRVYLSADPDDMTDAILLYDNDSVIVKEKHYAKLSVPVTVDKDGAYYIVINCYSPKGNGCLYLDDIELSPVAEAETTLPYHSDFESNEGEWYHYSPASNIEQWSAVTEGGETFMQTQYFYDYGMESKGIAGLYVAPSVALSQGDSVRVTIDYEIMIDDPASDHGQNLTVYMADKDVPDAYTTQVVCGDVIGDRSQVSGVVAIPKDGIYYFGVKPYCPQETSATQMRLFVFDMERVNTVSGIESTESQSSFYFDGERLHILGDYIEAVLYDCRGAATGSYRDESVIDLSNLSSGVYIVRLLTGIRVVTGKIMVQ</sequence>
<dbReference type="NCBIfam" id="NF038128">
    <property type="entry name" value="choice_anch_J"/>
    <property type="match status" value="2"/>
</dbReference>
<dbReference type="Gene3D" id="2.60.120.200">
    <property type="match status" value="3"/>
</dbReference>
<evidence type="ECO:0000313" key="3">
    <source>
        <dbReference type="Proteomes" id="UP000757103"/>
    </source>
</evidence>
<organism evidence="2 3">
    <name type="scientific">Barnesiella viscericola</name>
    <dbReference type="NCBI Taxonomy" id="397865"/>
    <lineage>
        <taxon>Bacteria</taxon>
        <taxon>Pseudomonadati</taxon>
        <taxon>Bacteroidota</taxon>
        <taxon>Bacteroidia</taxon>
        <taxon>Bacteroidales</taxon>
        <taxon>Barnesiellaceae</taxon>
        <taxon>Barnesiella</taxon>
    </lineage>
</organism>
<evidence type="ECO:0000256" key="1">
    <source>
        <dbReference type="SAM" id="SignalP"/>
    </source>
</evidence>
<dbReference type="InterPro" id="IPR013783">
    <property type="entry name" value="Ig-like_fold"/>
</dbReference>
<gene>
    <name evidence="2" type="ORF">K8U91_09425</name>
</gene>
<reference evidence="2" key="2">
    <citation type="submission" date="2021-09" db="EMBL/GenBank/DDBJ databases">
        <authorList>
            <person name="Gilroy R."/>
        </authorList>
    </citation>
    <scope>NUCLEOTIDE SEQUENCE</scope>
    <source>
        <strain evidence="2">CHK121-7720</strain>
    </source>
</reference>
<reference evidence="2" key="1">
    <citation type="journal article" date="2021" name="PeerJ">
        <title>Extensive microbial diversity within the chicken gut microbiome revealed by metagenomics and culture.</title>
        <authorList>
            <person name="Gilroy R."/>
            <person name="Ravi A."/>
            <person name="Getino M."/>
            <person name="Pursley I."/>
            <person name="Horton D.L."/>
            <person name="Alikhan N.F."/>
            <person name="Baker D."/>
            <person name="Gharbi K."/>
            <person name="Hall N."/>
            <person name="Watson M."/>
            <person name="Adriaenssens E.M."/>
            <person name="Foster-Nyarko E."/>
            <person name="Jarju S."/>
            <person name="Secka A."/>
            <person name="Antonio M."/>
            <person name="Oren A."/>
            <person name="Chaudhuri R.R."/>
            <person name="La Ragione R."/>
            <person name="Hildebrand F."/>
            <person name="Pallen M.J."/>
        </authorList>
    </citation>
    <scope>NUCLEOTIDE SEQUENCE</scope>
    <source>
        <strain evidence="2">CHK121-7720</strain>
    </source>
</reference>
<comment type="caution">
    <text evidence="2">The sequence shown here is derived from an EMBL/GenBank/DDBJ whole genome shotgun (WGS) entry which is preliminary data.</text>
</comment>
<name>A0A921MSC8_9BACT</name>
<protein>
    <submittedName>
        <fullName evidence="2">Choice-of-anchor J domain-containing protein</fullName>
    </submittedName>
</protein>
<feature type="signal peptide" evidence="1">
    <location>
        <begin position="1"/>
        <end position="20"/>
    </location>
</feature>
<evidence type="ECO:0000313" key="2">
    <source>
        <dbReference type="EMBL" id="HJG89669.1"/>
    </source>
</evidence>
<dbReference type="RefSeq" id="WP_273306738.1">
    <property type="nucleotide sequence ID" value="NZ_DYUD01000025.1"/>
</dbReference>
<dbReference type="AlphaFoldDB" id="A0A921MSC8"/>
<keyword evidence="1" id="KW-0732">Signal</keyword>